<dbReference type="Proteomes" id="UP000182227">
    <property type="component" value="Unassembled WGS sequence"/>
</dbReference>
<reference evidence="2 3" key="1">
    <citation type="submission" date="2015-03" db="EMBL/GenBank/DDBJ databases">
        <authorList>
            <person name="Murphy D."/>
        </authorList>
    </citation>
    <scope>NUCLEOTIDE SEQUENCE [LARGE SCALE GENOMIC DNA]</scope>
    <source>
        <strain evidence="2 3">D16</strain>
    </source>
</reference>
<proteinExistence type="predicted"/>
<dbReference type="AlphaFoldDB" id="A0A0U1DUP5"/>
<name>A0A0U1DUP5_9MYCO</name>
<feature type="region of interest" description="Disordered" evidence="1">
    <location>
        <begin position="149"/>
        <end position="201"/>
    </location>
</feature>
<accession>A0A0U1DUP5</accession>
<feature type="compositionally biased region" description="Basic residues" evidence="1">
    <location>
        <begin position="179"/>
        <end position="194"/>
    </location>
</feature>
<sequence length="201" mass="22376">MDTIRRPSQEVIWPSRRHLASTPLLDHRIGCTPARAFVPAVAAGPLRWPRDISIGLGGSKFRHRGGHPRRARRIARVVGRGGQYRGPPGWRPWRQRLRTGVGCRCRGTGHQRRRAHGNIDCRCRELPADRSLAGRDRCPVRGLAAGERHGRGFGPVRAHPPRRGAGRPAGRPPRPGFGRNRRRHGLRCARRRKGGVPGAGR</sequence>
<organism evidence="2 3">
    <name type="scientific">Mycolicibacterium conceptionense</name>
    <dbReference type="NCBI Taxonomy" id="451644"/>
    <lineage>
        <taxon>Bacteria</taxon>
        <taxon>Bacillati</taxon>
        <taxon>Actinomycetota</taxon>
        <taxon>Actinomycetes</taxon>
        <taxon>Mycobacteriales</taxon>
        <taxon>Mycobacteriaceae</taxon>
        <taxon>Mycolicibacterium</taxon>
    </lineage>
</organism>
<evidence type="ECO:0000256" key="1">
    <source>
        <dbReference type="SAM" id="MobiDB-lite"/>
    </source>
</evidence>
<protein>
    <submittedName>
        <fullName evidence="2">Uncharacterized protein</fullName>
    </submittedName>
</protein>
<evidence type="ECO:0000313" key="3">
    <source>
        <dbReference type="Proteomes" id="UP000182227"/>
    </source>
</evidence>
<evidence type="ECO:0000313" key="2">
    <source>
        <dbReference type="EMBL" id="CQD22389.1"/>
    </source>
</evidence>
<gene>
    <name evidence="2" type="ORF">BN970_05281</name>
</gene>
<dbReference type="EMBL" id="CTEF01000005">
    <property type="protein sequence ID" value="CQD22389.1"/>
    <property type="molecule type" value="Genomic_DNA"/>
</dbReference>